<sequence length="118" mass="13686">MSGERTRSVWACNSLTHRQICMKKYSRFRNIDLEGMRRQKMARRDGLRERVDGKERREQEQGQKSKKSNREKARDAGQHEWVTFSPESMEWDSQTPSQTGIPEVAQYGNHAAAVVTSS</sequence>
<dbReference type="VEuPathDB" id="FungiDB:BO71DRAFT_408519"/>
<reference evidence="2 3" key="1">
    <citation type="submission" date="2018-02" db="EMBL/GenBank/DDBJ databases">
        <title>The genomes of Aspergillus section Nigri reveals drivers in fungal speciation.</title>
        <authorList>
            <consortium name="DOE Joint Genome Institute"/>
            <person name="Vesth T.C."/>
            <person name="Nybo J."/>
            <person name="Theobald S."/>
            <person name="Brandl J."/>
            <person name="Frisvad J.C."/>
            <person name="Nielsen K.F."/>
            <person name="Lyhne E.K."/>
            <person name="Kogle M.E."/>
            <person name="Kuo A."/>
            <person name="Riley R."/>
            <person name="Clum A."/>
            <person name="Nolan M."/>
            <person name="Lipzen A."/>
            <person name="Salamov A."/>
            <person name="Henrissat B."/>
            <person name="Wiebenga A."/>
            <person name="De vries R.P."/>
            <person name="Grigoriev I.V."/>
            <person name="Mortensen U.H."/>
            <person name="Andersen M.R."/>
            <person name="Baker S.E."/>
        </authorList>
    </citation>
    <scope>NUCLEOTIDE SEQUENCE [LARGE SCALE GENOMIC DNA]</scope>
    <source>
        <strain evidence="2 3">CBS 707.79</strain>
    </source>
</reference>
<feature type="compositionally biased region" description="Polar residues" evidence="1">
    <location>
        <begin position="91"/>
        <end position="100"/>
    </location>
</feature>
<protein>
    <submittedName>
        <fullName evidence="2">Uncharacterized protein</fullName>
    </submittedName>
</protein>
<keyword evidence="3" id="KW-1185">Reference proteome</keyword>
<organism evidence="2 3">
    <name type="scientific">Aspergillus ellipticus CBS 707.79</name>
    <dbReference type="NCBI Taxonomy" id="1448320"/>
    <lineage>
        <taxon>Eukaryota</taxon>
        <taxon>Fungi</taxon>
        <taxon>Dikarya</taxon>
        <taxon>Ascomycota</taxon>
        <taxon>Pezizomycotina</taxon>
        <taxon>Eurotiomycetes</taxon>
        <taxon>Eurotiomycetidae</taxon>
        <taxon>Eurotiales</taxon>
        <taxon>Aspergillaceae</taxon>
        <taxon>Aspergillus</taxon>
        <taxon>Aspergillus subgen. Circumdati</taxon>
    </lineage>
</organism>
<feature type="compositionally biased region" description="Basic and acidic residues" evidence="1">
    <location>
        <begin position="35"/>
        <end position="78"/>
    </location>
</feature>
<dbReference type="AlphaFoldDB" id="A0A319DE92"/>
<dbReference type="EMBL" id="KZ825852">
    <property type="protein sequence ID" value="PYH95504.1"/>
    <property type="molecule type" value="Genomic_DNA"/>
</dbReference>
<dbReference type="Proteomes" id="UP000247810">
    <property type="component" value="Unassembled WGS sequence"/>
</dbReference>
<evidence type="ECO:0000313" key="2">
    <source>
        <dbReference type="EMBL" id="PYH95504.1"/>
    </source>
</evidence>
<evidence type="ECO:0000313" key="3">
    <source>
        <dbReference type="Proteomes" id="UP000247810"/>
    </source>
</evidence>
<evidence type="ECO:0000256" key="1">
    <source>
        <dbReference type="SAM" id="MobiDB-lite"/>
    </source>
</evidence>
<proteinExistence type="predicted"/>
<name>A0A319DE92_9EURO</name>
<feature type="region of interest" description="Disordered" evidence="1">
    <location>
        <begin position="35"/>
        <end position="103"/>
    </location>
</feature>
<gene>
    <name evidence="2" type="ORF">BO71DRAFT_408519</name>
</gene>
<accession>A0A319DE92</accession>